<keyword evidence="9" id="KW-1185">Reference proteome</keyword>
<dbReference type="GO" id="GO:0005886">
    <property type="term" value="C:plasma membrane"/>
    <property type="evidence" value="ECO:0007669"/>
    <property type="project" value="TreeGrafter"/>
</dbReference>
<name>A0A0L0SR45_ALLM3</name>
<feature type="region of interest" description="Disordered" evidence="5">
    <location>
        <begin position="364"/>
        <end position="384"/>
    </location>
</feature>
<dbReference type="PROSITE" id="PS50261">
    <property type="entry name" value="G_PROTEIN_RECEP_F2_4"/>
    <property type="match status" value="1"/>
</dbReference>
<reference evidence="9" key="2">
    <citation type="submission" date="2009-11" db="EMBL/GenBank/DDBJ databases">
        <title>The Genome Sequence of Allomyces macrogynus strain ATCC 38327.</title>
        <authorList>
            <consortium name="The Broad Institute Genome Sequencing Platform"/>
            <person name="Russ C."/>
            <person name="Cuomo C."/>
            <person name="Shea T."/>
            <person name="Young S.K."/>
            <person name="Zeng Q."/>
            <person name="Koehrsen M."/>
            <person name="Haas B."/>
            <person name="Borodovsky M."/>
            <person name="Guigo R."/>
            <person name="Alvarado L."/>
            <person name="Berlin A."/>
            <person name="Borenstein D."/>
            <person name="Chen Z."/>
            <person name="Engels R."/>
            <person name="Freedman E."/>
            <person name="Gellesch M."/>
            <person name="Goldberg J."/>
            <person name="Griggs A."/>
            <person name="Gujja S."/>
            <person name="Heiman D."/>
            <person name="Hepburn T."/>
            <person name="Howarth C."/>
            <person name="Jen D."/>
            <person name="Larson L."/>
            <person name="Lewis B."/>
            <person name="Mehta T."/>
            <person name="Park D."/>
            <person name="Pearson M."/>
            <person name="Roberts A."/>
            <person name="Saif S."/>
            <person name="Shenoy N."/>
            <person name="Sisk P."/>
            <person name="Stolte C."/>
            <person name="Sykes S."/>
            <person name="Walk T."/>
            <person name="White J."/>
            <person name="Yandava C."/>
            <person name="Burger G."/>
            <person name="Gray M.W."/>
            <person name="Holland P.W.H."/>
            <person name="King N."/>
            <person name="Lang F.B.F."/>
            <person name="Roger A.J."/>
            <person name="Ruiz-Trillo I."/>
            <person name="Lander E."/>
            <person name="Nusbaum C."/>
        </authorList>
    </citation>
    <scope>NUCLEOTIDE SEQUENCE [LARGE SCALE GENOMIC DNA]</scope>
    <source>
        <strain evidence="9">ATCC 38327</strain>
    </source>
</reference>
<feature type="transmembrane region" description="Helical" evidence="6">
    <location>
        <begin position="290"/>
        <end position="310"/>
    </location>
</feature>
<keyword evidence="2 6" id="KW-0812">Transmembrane</keyword>
<feature type="region of interest" description="Disordered" evidence="5">
    <location>
        <begin position="250"/>
        <end position="272"/>
    </location>
</feature>
<reference evidence="8 9" key="1">
    <citation type="submission" date="2009-11" db="EMBL/GenBank/DDBJ databases">
        <title>Annotation of Allomyces macrogynus ATCC 38327.</title>
        <authorList>
            <consortium name="The Broad Institute Genome Sequencing Platform"/>
            <person name="Russ C."/>
            <person name="Cuomo C."/>
            <person name="Burger G."/>
            <person name="Gray M.W."/>
            <person name="Holland P.W.H."/>
            <person name="King N."/>
            <person name="Lang F.B.F."/>
            <person name="Roger A.J."/>
            <person name="Ruiz-Trillo I."/>
            <person name="Young S.K."/>
            <person name="Zeng Q."/>
            <person name="Gargeya S."/>
            <person name="Fitzgerald M."/>
            <person name="Haas B."/>
            <person name="Abouelleil A."/>
            <person name="Alvarado L."/>
            <person name="Arachchi H.M."/>
            <person name="Berlin A."/>
            <person name="Chapman S.B."/>
            <person name="Gearin G."/>
            <person name="Goldberg J."/>
            <person name="Griggs A."/>
            <person name="Gujja S."/>
            <person name="Hansen M."/>
            <person name="Heiman D."/>
            <person name="Howarth C."/>
            <person name="Larimer J."/>
            <person name="Lui A."/>
            <person name="MacDonald P.J.P."/>
            <person name="McCowen C."/>
            <person name="Montmayeur A."/>
            <person name="Murphy C."/>
            <person name="Neiman D."/>
            <person name="Pearson M."/>
            <person name="Priest M."/>
            <person name="Roberts A."/>
            <person name="Saif S."/>
            <person name="Shea T."/>
            <person name="Sisk P."/>
            <person name="Stolte C."/>
            <person name="Sykes S."/>
            <person name="Wortman J."/>
            <person name="Nusbaum C."/>
            <person name="Birren B."/>
        </authorList>
    </citation>
    <scope>NUCLEOTIDE SEQUENCE [LARGE SCALE GENOMIC DNA]</scope>
    <source>
        <strain evidence="8 9">ATCC 38327</strain>
    </source>
</reference>
<feature type="compositionally biased region" description="Low complexity" evidence="5">
    <location>
        <begin position="549"/>
        <end position="574"/>
    </location>
</feature>
<keyword evidence="4 6" id="KW-0472">Membrane</keyword>
<dbReference type="GO" id="GO:0007189">
    <property type="term" value="P:adenylate cyclase-activating G protein-coupled receptor signaling pathway"/>
    <property type="evidence" value="ECO:0007669"/>
    <property type="project" value="TreeGrafter"/>
</dbReference>
<feature type="region of interest" description="Disordered" evidence="5">
    <location>
        <begin position="487"/>
        <end position="574"/>
    </location>
</feature>
<feature type="transmembrane region" description="Helical" evidence="6">
    <location>
        <begin position="47"/>
        <end position="69"/>
    </location>
</feature>
<dbReference type="GO" id="GO:0004930">
    <property type="term" value="F:G protein-coupled receptor activity"/>
    <property type="evidence" value="ECO:0007669"/>
    <property type="project" value="TreeGrafter"/>
</dbReference>
<protein>
    <recommendedName>
        <fullName evidence="7">G-protein coupled receptors family 2 profile 2 domain-containing protein</fullName>
    </recommendedName>
</protein>
<dbReference type="VEuPathDB" id="FungiDB:AMAG_10189"/>
<evidence type="ECO:0000256" key="6">
    <source>
        <dbReference type="SAM" id="Phobius"/>
    </source>
</evidence>
<feature type="transmembrane region" description="Helical" evidence="6">
    <location>
        <begin position="210"/>
        <end position="235"/>
    </location>
</feature>
<feature type="transmembrane region" description="Helical" evidence="6">
    <location>
        <begin position="13"/>
        <end position="35"/>
    </location>
</feature>
<evidence type="ECO:0000313" key="9">
    <source>
        <dbReference type="Proteomes" id="UP000054350"/>
    </source>
</evidence>
<evidence type="ECO:0000256" key="3">
    <source>
        <dbReference type="ARBA" id="ARBA00022989"/>
    </source>
</evidence>
<dbReference type="GO" id="GO:0007166">
    <property type="term" value="P:cell surface receptor signaling pathway"/>
    <property type="evidence" value="ECO:0007669"/>
    <property type="project" value="InterPro"/>
</dbReference>
<feature type="transmembrane region" description="Helical" evidence="6">
    <location>
        <begin position="124"/>
        <end position="140"/>
    </location>
</feature>
<evidence type="ECO:0000259" key="7">
    <source>
        <dbReference type="PROSITE" id="PS50261"/>
    </source>
</evidence>
<evidence type="ECO:0000313" key="8">
    <source>
        <dbReference type="EMBL" id="KNE64854.1"/>
    </source>
</evidence>
<gene>
    <name evidence="8" type="ORF">AMAG_10189</name>
</gene>
<dbReference type="PANTHER" id="PTHR23112:SF0">
    <property type="entry name" value="TRANSMEMBRANE PROTEIN 116"/>
    <property type="match status" value="1"/>
</dbReference>
<feature type="domain" description="G-protein coupled receptors family 2 profile 2" evidence="7">
    <location>
        <begin position="11"/>
        <end position="236"/>
    </location>
</feature>
<sequence>MTFTSTQLDTLQVIARISASLSIVACVAIFADVIRHWPAAKYSPHRVILYWSFADLLFVLPISLAQLAIRQQWTTLCTVQAWVIQYSLGVAIFWGLFQSTNLALVIFRQFPTHRLHAIEWSQHLISWTVPAVVATLPFMIDFTPMPHDLGPRTSISSTANSTVTIPGTFESASIRAQLTIAAVDDERPPFYGDAVLWCWISNEYRSFRQYFLYIPLWLVFVYTILVYLVAGIAIIRPNTRWLIILSGRKKSSSSHGAGNPAASPTAATSAAAPPRTAPVLRLSSRARKHYIIRAMLYSFAFFLTWTGPTINRLHSQLHPDDLVFGLAVLHALTSPLQGFLNAQVYFSTYLIRACLPGLDAAPAADRNRPPGSPRHTAHGGDGVGVEMEPTQVVTVLVSAPTTAWRNVDSAGDAVTRVVSDHVPAPWSVSSASSSAASLSAQWHSGTRLLPRPPPTAAARDAGKVAVWTAPSAGRGEPATVAGAGWWPTTWARASPPPPPPLESSGVGSPASRGLAGPAAPVNMREDTPPPSRPALASAAWPPPRRRRLSQSSTGTRSTVSTVLVSTTTTNVPPF</sequence>
<feature type="transmembrane region" description="Helical" evidence="6">
    <location>
        <begin position="81"/>
        <end position="104"/>
    </location>
</feature>
<evidence type="ECO:0000256" key="1">
    <source>
        <dbReference type="ARBA" id="ARBA00004141"/>
    </source>
</evidence>
<dbReference type="Gene3D" id="1.20.1070.10">
    <property type="entry name" value="Rhodopsin 7-helix transmembrane proteins"/>
    <property type="match status" value="1"/>
</dbReference>
<dbReference type="PANTHER" id="PTHR23112">
    <property type="entry name" value="G PROTEIN-COUPLED RECEPTOR 157-RELATED"/>
    <property type="match status" value="1"/>
</dbReference>
<feature type="compositionally biased region" description="Low complexity" evidence="5">
    <location>
        <begin position="260"/>
        <end position="272"/>
    </location>
</feature>
<comment type="subcellular location">
    <subcellularLocation>
        <location evidence="1">Membrane</location>
        <topology evidence="1">Multi-pass membrane protein</topology>
    </subcellularLocation>
</comment>
<dbReference type="Proteomes" id="UP000054350">
    <property type="component" value="Unassembled WGS sequence"/>
</dbReference>
<proteinExistence type="predicted"/>
<organism evidence="8 9">
    <name type="scientific">Allomyces macrogynus (strain ATCC 38327)</name>
    <name type="common">Allomyces javanicus var. macrogynus</name>
    <dbReference type="NCBI Taxonomy" id="578462"/>
    <lineage>
        <taxon>Eukaryota</taxon>
        <taxon>Fungi</taxon>
        <taxon>Fungi incertae sedis</taxon>
        <taxon>Blastocladiomycota</taxon>
        <taxon>Blastocladiomycetes</taxon>
        <taxon>Blastocladiales</taxon>
        <taxon>Blastocladiaceae</taxon>
        <taxon>Allomyces</taxon>
    </lineage>
</organism>
<evidence type="ECO:0000256" key="4">
    <source>
        <dbReference type="ARBA" id="ARBA00023136"/>
    </source>
</evidence>
<dbReference type="STRING" id="578462.A0A0L0SR45"/>
<evidence type="ECO:0000256" key="5">
    <source>
        <dbReference type="SAM" id="MobiDB-lite"/>
    </source>
</evidence>
<accession>A0A0L0SR45</accession>
<keyword evidence="3 6" id="KW-1133">Transmembrane helix</keyword>
<evidence type="ECO:0000256" key="2">
    <source>
        <dbReference type="ARBA" id="ARBA00022692"/>
    </source>
</evidence>
<dbReference type="EMBL" id="GG745345">
    <property type="protein sequence ID" value="KNE64854.1"/>
    <property type="molecule type" value="Genomic_DNA"/>
</dbReference>
<dbReference type="OrthoDB" id="18453at2759"/>
<dbReference type="InterPro" id="IPR017981">
    <property type="entry name" value="GPCR_2-like_7TM"/>
</dbReference>
<dbReference type="AlphaFoldDB" id="A0A0L0SR45"/>